<evidence type="ECO:0000256" key="4">
    <source>
        <dbReference type="ARBA" id="ARBA00023180"/>
    </source>
</evidence>
<dbReference type="Proteomes" id="UP001295444">
    <property type="component" value="Chromosome 04"/>
</dbReference>
<dbReference type="FunFam" id="3.60.110.10:FF:000001">
    <property type="entry name" value="biotinidase isoform X1"/>
    <property type="match status" value="1"/>
</dbReference>
<evidence type="ECO:0000256" key="7">
    <source>
        <dbReference type="ARBA" id="ARBA00039680"/>
    </source>
</evidence>
<accession>A0AAD1RWN4</accession>
<name>A0AAD1RWN4_PELCU</name>
<dbReference type="GO" id="GO:0047708">
    <property type="term" value="F:biotinidase activity"/>
    <property type="evidence" value="ECO:0007669"/>
    <property type="project" value="UniProtKB-EC"/>
</dbReference>
<keyword evidence="2" id="KW-0732">Signal</keyword>
<dbReference type="CDD" id="cd07567">
    <property type="entry name" value="biotinidase_like"/>
    <property type="match status" value="1"/>
</dbReference>
<dbReference type="AlphaFoldDB" id="A0AAD1RWN4"/>
<evidence type="ECO:0000256" key="3">
    <source>
        <dbReference type="ARBA" id="ARBA00022801"/>
    </source>
</evidence>
<dbReference type="InterPro" id="IPR040154">
    <property type="entry name" value="Biotinidase/VNN"/>
</dbReference>
<comment type="similarity">
    <text evidence="1">Belongs to the carbon-nitrogen hydrolase superfamily. BTD/VNN family.</text>
</comment>
<evidence type="ECO:0000256" key="1">
    <source>
        <dbReference type="ARBA" id="ARBA00008225"/>
    </source>
</evidence>
<comment type="catalytic activity">
    <reaction evidence="8">
        <text>biocytin + H2O = biotin + L-lysine</text>
        <dbReference type="Rhea" id="RHEA:77171"/>
        <dbReference type="ChEBI" id="CHEBI:15377"/>
        <dbReference type="ChEBI" id="CHEBI:32551"/>
        <dbReference type="ChEBI" id="CHEBI:57586"/>
        <dbReference type="ChEBI" id="CHEBI:195545"/>
        <dbReference type="EC" id="3.5.1.12"/>
    </reaction>
</comment>
<dbReference type="InterPro" id="IPR003010">
    <property type="entry name" value="C-N_Hydrolase"/>
</dbReference>
<gene>
    <name evidence="10" type="ORF">PECUL_23A036966</name>
</gene>
<dbReference type="PANTHER" id="PTHR10609:SF14">
    <property type="entry name" value="BIOTINIDASE"/>
    <property type="match status" value="1"/>
</dbReference>
<evidence type="ECO:0000313" key="11">
    <source>
        <dbReference type="Proteomes" id="UP001295444"/>
    </source>
</evidence>
<keyword evidence="11" id="KW-1185">Reference proteome</keyword>
<dbReference type="InterPro" id="IPR043957">
    <property type="entry name" value="Vanin_C"/>
</dbReference>
<feature type="domain" description="CN hydrolase" evidence="9">
    <location>
        <begin position="70"/>
        <end position="358"/>
    </location>
</feature>
<evidence type="ECO:0000256" key="8">
    <source>
        <dbReference type="ARBA" id="ARBA00043697"/>
    </source>
</evidence>
<dbReference type="SUPFAM" id="SSF56317">
    <property type="entry name" value="Carbon-nitrogen hydrolase"/>
    <property type="match status" value="1"/>
</dbReference>
<dbReference type="GO" id="GO:0006768">
    <property type="term" value="P:biotin metabolic process"/>
    <property type="evidence" value="ECO:0007669"/>
    <property type="project" value="TreeGrafter"/>
</dbReference>
<sequence>MSVHINMPLLRARQRQSLGFGPVYSLGKGAGGKAFEMLPTAYYLAVYLFCWNFTSREVHTLEYYMAAVYEHHAILNPNATVLSDRRSALEFMSKNLDIYEAQVTVAAKKGAQIIVFPEDGIHGFNYTRQSIYPYLDQIPPSHLLPWNPCLEPSKFLDTEVLQRLSCMATKGRMFLVANLGTKMSCKPFKAQCPSDGRFQFNTNVVFNDNGTLIATYFKQNLYFEFGFDTPPEVQHVVFDTPFASKFATFTCFDILFFEPAVSLIKKYNVKHVVYPAAWMNQLPLLSAIQIQRGFASAFNINFIAANIHHTTLGMTGSGIFSPSYSSYHYDMTNENGTLILAKLPVNPSEDVIVGSKDQIWPENSEVIYSSILTKHQVCETEETEEPCGRDVATDQVPHHAFYSEMMYDNFTFVPLLQNEGMLDVCAGTLCCFLKYKKTILSDELYALGVFDGLHTVHGTYSLQICALVKCGGLEPSTCGHEVTNADSVINLQLWGNFSTKHIFPLLLTSGVTVQLPDFSGWKGNKFYMNANDMSSSLLSAALYGRYYERD</sequence>
<dbReference type="InterPro" id="IPR036526">
    <property type="entry name" value="C-N_Hydrolase_sf"/>
</dbReference>
<protein>
    <recommendedName>
        <fullName evidence="7">Biotinidase</fullName>
        <ecNumber evidence="6">3.5.1.12</ecNumber>
    </recommendedName>
</protein>
<dbReference type="PROSITE" id="PS50263">
    <property type="entry name" value="CN_HYDROLASE"/>
    <property type="match status" value="1"/>
</dbReference>
<evidence type="ECO:0000256" key="6">
    <source>
        <dbReference type="ARBA" id="ARBA00039012"/>
    </source>
</evidence>
<keyword evidence="3" id="KW-0378">Hydrolase</keyword>
<dbReference type="EMBL" id="OW240915">
    <property type="protein sequence ID" value="CAH2282715.1"/>
    <property type="molecule type" value="Genomic_DNA"/>
</dbReference>
<evidence type="ECO:0000259" key="9">
    <source>
        <dbReference type="PROSITE" id="PS50263"/>
    </source>
</evidence>
<dbReference type="Pfam" id="PF19018">
    <property type="entry name" value="Vanin_C"/>
    <property type="match status" value="1"/>
</dbReference>
<dbReference type="PANTHER" id="PTHR10609">
    <property type="entry name" value="BIOTINIDASE-RELATED"/>
    <property type="match status" value="1"/>
</dbReference>
<dbReference type="Pfam" id="PF00795">
    <property type="entry name" value="CN_hydrolase"/>
    <property type="match status" value="1"/>
</dbReference>
<evidence type="ECO:0000256" key="5">
    <source>
        <dbReference type="ARBA" id="ARBA00037073"/>
    </source>
</evidence>
<dbReference type="InterPro" id="IPR012101">
    <property type="entry name" value="Biotinidase-like_euk"/>
</dbReference>
<comment type="function">
    <text evidence="5">Catalytic release of biotin from biocytin, the product of biotin-dependent carboxylases degradation.</text>
</comment>
<keyword evidence="4" id="KW-0325">Glycoprotein</keyword>
<reference evidence="10" key="1">
    <citation type="submission" date="2022-03" db="EMBL/GenBank/DDBJ databases">
        <authorList>
            <person name="Alioto T."/>
            <person name="Alioto T."/>
            <person name="Gomez Garrido J."/>
        </authorList>
    </citation>
    <scope>NUCLEOTIDE SEQUENCE</scope>
</reference>
<organism evidence="10 11">
    <name type="scientific">Pelobates cultripes</name>
    <name type="common">Western spadefoot toad</name>
    <dbReference type="NCBI Taxonomy" id="61616"/>
    <lineage>
        <taxon>Eukaryota</taxon>
        <taxon>Metazoa</taxon>
        <taxon>Chordata</taxon>
        <taxon>Craniata</taxon>
        <taxon>Vertebrata</taxon>
        <taxon>Euteleostomi</taxon>
        <taxon>Amphibia</taxon>
        <taxon>Batrachia</taxon>
        <taxon>Anura</taxon>
        <taxon>Pelobatoidea</taxon>
        <taxon>Pelobatidae</taxon>
        <taxon>Pelobates</taxon>
    </lineage>
</organism>
<proteinExistence type="inferred from homology"/>
<evidence type="ECO:0000256" key="2">
    <source>
        <dbReference type="ARBA" id="ARBA00022729"/>
    </source>
</evidence>
<evidence type="ECO:0000313" key="10">
    <source>
        <dbReference type="EMBL" id="CAH2282715.1"/>
    </source>
</evidence>
<dbReference type="EC" id="3.5.1.12" evidence="6"/>
<dbReference type="Gene3D" id="3.60.110.10">
    <property type="entry name" value="Carbon-nitrogen hydrolase"/>
    <property type="match status" value="1"/>
</dbReference>